<dbReference type="InterPro" id="IPR010982">
    <property type="entry name" value="Lambda_DNA-bd_dom_sf"/>
</dbReference>
<dbReference type="EMBL" id="QRCM01000003">
    <property type="protein sequence ID" value="TXG88268.1"/>
    <property type="molecule type" value="Genomic_DNA"/>
</dbReference>
<dbReference type="AlphaFoldDB" id="A0A6P2C826"/>
<dbReference type="GO" id="GO:0003677">
    <property type="term" value="F:DNA binding"/>
    <property type="evidence" value="ECO:0007669"/>
    <property type="project" value="InterPro"/>
</dbReference>
<proteinExistence type="predicted"/>
<reference evidence="2 4" key="1">
    <citation type="submission" date="2018-07" db="EMBL/GenBank/DDBJ databases">
        <title>Genome sequence of Rhodococcus rhodnii ATCC 35071 from Rhodnius prolixus.</title>
        <authorList>
            <person name="Patel V."/>
            <person name="Vogel K.J."/>
        </authorList>
    </citation>
    <scope>NUCLEOTIDE SEQUENCE [LARGE SCALE GENOMIC DNA]</scope>
    <source>
        <strain evidence="2 4">ATCC 35071</strain>
    </source>
</reference>
<dbReference type="InterPro" id="IPR001387">
    <property type="entry name" value="Cro/C1-type_HTH"/>
</dbReference>
<evidence type="ECO:0000313" key="4">
    <source>
        <dbReference type="Proteomes" id="UP000471120"/>
    </source>
</evidence>
<dbReference type="SUPFAM" id="SSF47413">
    <property type="entry name" value="lambda repressor-like DNA-binding domains"/>
    <property type="match status" value="1"/>
</dbReference>
<evidence type="ECO:0000313" key="3">
    <source>
        <dbReference type="EMBL" id="TXG88922.1"/>
    </source>
</evidence>
<dbReference type="RefSeq" id="WP_010839155.1">
    <property type="nucleotide sequence ID" value="NZ_QRCM01000001.1"/>
</dbReference>
<dbReference type="PROSITE" id="PS50943">
    <property type="entry name" value="HTH_CROC1"/>
    <property type="match status" value="1"/>
</dbReference>
<evidence type="ECO:0000259" key="1">
    <source>
        <dbReference type="PROSITE" id="PS50943"/>
    </source>
</evidence>
<dbReference type="EMBL" id="QRCM01000001">
    <property type="protein sequence ID" value="TXG88922.1"/>
    <property type="molecule type" value="Genomic_DNA"/>
</dbReference>
<sequence length="73" mass="8218">MELSNRGIGIAVRDLIRSADLTAARVADDIGVPRSTFHRYLHGERAFRADHLIYVAERLDITVRALLEEASTR</sequence>
<dbReference type="Proteomes" id="UP000471120">
    <property type="component" value="Unassembled WGS sequence"/>
</dbReference>
<dbReference type="Gene3D" id="1.10.260.40">
    <property type="entry name" value="lambda repressor-like DNA-binding domains"/>
    <property type="match status" value="1"/>
</dbReference>
<name>A0A6P2C826_9NOCA</name>
<feature type="domain" description="HTH cro/C1-type" evidence="1">
    <location>
        <begin position="12"/>
        <end position="66"/>
    </location>
</feature>
<comment type="caution">
    <text evidence="2">The sequence shown here is derived from an EMBL/GenBank/DDBJ whole genome shotgun (WGS) entry which is preliminary data.</text>
</comment>
<evidence type="ECO:0000313" key="2">
    <source>
        <dbReference type="EMBL" id="TXG88268.1"/>
    </source>
</evidence>
<protein>
    <submittedName>
        <fullName evidence="2">XRE family transcriptional regulator</fullName>
    </submittedName>
</protein>
<gene>
    <name evidence="3" type="ORF">DW322_00020</name>
    <name evidence="2" type="ORF">DW322_21535</name>
</gene>
<organism evidence="2 4">
    <name type="scientific">Rhodococcus rhodnii</name>
    <dbReference type="NCBI Taxonomy" id="38312"/>
    <lineage>
        <taxon>Bacteria</taxon>
        <taxon>Bacillati</taxon>
        <taxon>Actinomycetota</taxon>
        <taxon>Actinomycetes</taxon>
        <taxon>Mycobacteriales</taxon>
        <taxon>Nocardiaceae</taxon>
        <taxon>Rhodococcus</taxon>
    </lineage>
</organism>
<accession>A0A6P2C826</accession>
<dbReference type="SMART" id="SM00530">
    <property type="entry name" value="HTH_XRE"/>
    <property type="match status" value="1"/>
</dbReference>
<dbReference type="CDD" id="cd00093">
    <property type="entry name" value="HTH_XRE"/>
    <property type="match status" value="1"/>
</dbReference>